<evidence type="ECO:0000259" key="20">
    <source>
        <dbReference type="PROSITE" id="PS50846"/>
    </source>
</evidence>
<dbReference type="InterPro" id="IPR059000">
    <property type="entry name" value="ATPase_P-type_domA"/>
</dbReference>
<dbReference type="Gene3D" id="3.40.50.1000">
    <property type="entry name" value="HAD superfamily/HAD-like"/>
    <property type="match status" value="1"/>
</dbReference>
<keyword evidence="11" id="KW-0460">Magnesium</keyword>
<dbReference type="GO" id="GO:0016020">
    <property type="term" value="C:membrane"/>
    <property type="evidence" value="ECO:0007669"/>
    <property type="project" value="UniProtKB-SubCell"/>
</dbReference>
<gene>
    <name evidence="21" type="ORF">LIPSTDRAFT_5337</name>
</gene>
<evidence type="ECO:0000313" key="21">
    <source>
        <dbReference type="EMBL" id="ODQ71331.1"/>
    </source>
</evidence>
<dbReference type="InterPro" id="IPR017969">
    <property type="entry name" value="Heavy-metal-associated_CS"/>
</dbReference>
<evidence type="ECO:0000256" key="16">
    <source>
        <dbReference type="ARBA" id="ARBA00023136"/>
    </source>
</evidence>
<keyword evidence="16 19" id="KW-0472">Membrane</keyword>
<evidence type="ECO:0000256" key="10">
    <source>
        <dbReference type="ARBA" id="ARBA00022840"/>
    </source>
</evidence>
<dbReference type="PROSITE" id="PS50846">
    <property type="entry name" value="HMA_2"/>
    <property type="match status" value="2"/>
</dbReference>
<dbReference type="InterPro" id="IPR008250">
    <property type="entry name" value="ATPase_P-typ_transduc_dom_A_sf"/>
</dbReference>
<dbReference type="InterPro" id="IPR036412">
    <property type="entry name" value="HAD-like_sf"/>
</dbReference>
<dbReference type="GO" id="GO:0005507">
    <property type="term" value="F:copper ion binding"/>
    <property type="evidence" value="ECO:0007669"/>
    <property type="project" value="InterPro"/>
</dbReference>
<feature type="transmembrane region" description="Helical" evidence="19">
    <location>
        <begin position="263"/>
        <end position="284"/>
    </location>
</feature>
<dbReference type="InterPro" id="IPR044492">
    <property type="entry name" value="P_typ_ATPase_HD_dom"/>
</dbReference>
<dbReference type="Pfam" id="PF00122">
    <property type="entry name" value="E1-E2_ATPase"/>
    <property type="match status" value="1"/>
</dbReference>
<dbReference type="PRINTS" id="PR00119">
    <property type="entry name" value="CATATPASE"/>
</dbReference>
<dbReference type="STRING" id="675824.A0A1E3Q0Y2"/>
<evidence type="ECO:0000256" key="1">
    <source>
        <dbReference type="ARBA" id="ARBA00004127"/>
    </source>
</evidence>
<dbReference type="SUPFAM" id="SSF81653">
    <property type="entry name" value="Calcium ATPase, transduction domain A"/>
    <property type="match status" value="1"/>
</dbReference>
<keyword evidence="5 19" id="KW-0812">Transmembrane</keyword>
<dbReference type="SFLD" id="SFLDG00002">
    <property type="entry name" value="C1.7:_P-type_atpase_like"/>
    <property type="match status" value="1"/>
</dbReference>
<dbReference type="NCBIfam" id="TIGR01494">
    <property type="entry name" value="ATPase_P-type"/>
    <property type="match status" value="2"/>
</dbReference>
<dbReference type="InterPro" id="IPR023299">
    <property type="entry name" value="ATPase_P-typ_cyto_dom_N"/>
</dbReference>
<dbReference type="GO" id="GO:0016887">
    <property type="term" value="F:ATP hydrolysis activity"/>
    <property type="evidence" value="ECO:0007669"/>
    <property type="project" value="InterPro"/>
</dbReference>
<dbReference type="GO" id="GO:0012505">
    <property type="term" value="C:endomembrane system"/>
    <property type="evidence" value="ECO:0007669"/>
    <property type="project" value="UniProtKB-SubCell"/>
</dbReference>
<dbReference type="InterPro" id="IPR023298">
    <property type="entry name" value="ATPase_P-typ_TM_dom_sf"/>
</dbReference>
<evidence type="ECO:0000256" key="11">
    <source>
        <dbReference type="ARBA" id="ARBA00022842"/>
    </source>
</evidence>
<dbReference type="InterPro" id="IPR018303">
    <property type="entry name" value="ATPase_P-typ_P_site"/>
</dbReference>
<evidence type="ECO:0000256" key="12">
    <source>
        <dbReference type="ARBA" id="ARBA00022967"/>
    </source>
</evidence>
<dbReference type="InterPro" id="IPR023214">
    <property type="entry name" value="HAD_sf"/>
</dbReference>
<sequence length="939" mass="101273">MTVTSVFAVQGMTCGACTAAINSAVEGVPGVKSVAVSLITERASVVHDVEVVSPEEVREAIDDCGFTAHLFSSQADEPASEVSDTADIATKPRLEIIYIKVFGMTCSNCSTTVERALRSVPGVHEALVALATEEAKVKYDPSQVGVRDLIDAINDTGFDALLPDMMDNTTQIQSLARTKEIQNWRRAALHASCLAIPIFILNMVLPFWFGKYDFGRWTFIIPGLHVRELLSFALATPVQFIIGKRFFVSAYRSLKHGSPTMDVLVSLSTFTAYVFSCFSMLVSIATASDMPPHTVFETSAMIIAYITYGKYLENRAKGQTSAALSRLLSLTPSMATIYADPKNIAVNAAEREIPSELIQAGDIAILRPGAKAPADGIVVTGDSYMDESLVTGEPMPVEKHVGSAIIGGTINGVGRLDFRVTRAGKDTQLSQIVKLVQDAQTTRAPIQRFADLVAGKFVPIVIVLAVVTFIVWMVLSHALSTPPDIFKSSESKFMVCLKLCISVIVVACPCALGLSTPTAVMVGTGIGAQNGILIKGGPVLEQATLITKMVFDKTGTLTIGKMSVLSHSKTPLWESSAYRQKLWWRIVRAVECGSEHPIGKAIVAEANLVLGENDSESTSKDQNDEFQMSDYKAVMGRGIRAIVRHGTEPYTVTVGNVQFMTDNDIDVPSSVLKASTETTATDICVAIQRTFAGTISLNDIIRKDARGTILALEKMGINVAMVTGDQRPSALRVAREVGIPESEVWSGVTPSEKQDIIRAMQIESPDAVIAMVGDGINDSPALATAHIGLAMATGTDVAIEAADIVLMRPDTLLMDVAVSLSLCRAIFNRIKTNLIWATIYNFVMIPFAMGVFLPLGWSLPPMAAGGAMALSSVSVVASSLALKRWKRPRWATEEGRLDLDSSSRFSYRWNFFSRRPVTDIADSRLSPNGYIQLSGSETV</sequence>
<dbReference type="NCBIfam" id="TIGR00003">
    <property type="entry name" value="copper ion binding protein"/>
    <property type="match status" value="2"/>
</dbReference>
<dbReference type="InterPro" id="IPR006122">
    <property type="entry name" value="HMA_Cu_ion-bd"/>
</dbReference>
<dbReference type="Pfam" id="PF00702">
    <property type="entry name" value="Hydrolase"/>
    <property type="match status" value="1"/>
</dbReference>
<keyword evidence="22" id="KW-1185">Reference proteome</keyword>
<dbReference type="PANTHER" id="PTHR43520:SF8">
    <property type="entry name" value="P-TYPE CU(+) TRANSPORTER"/>
    <property type="match status" value="1"/>
</dbReference>
<evidence type="ECO:0000256" key="17">
    <source>
        <dbReference type="ARBA" id="ARBA00077729"/>
    </source>
</evidence>
<evidence type="ECO:0000256" key="7">
    <source>
        <dbReference type="ARBA" id="ARBA00022737"/>
    </source>
</evidence>
<keyword evidence="12" id="KW-1278">Translocase</keyword>
<dbReference type="Gene3D" id="3.40.1110.10">
    <property type="entry name" value="Calcium-transporting ATPase, cytoplasmic domain N"/>
    <property type="match status" value="1"/>
</dbReference>
<dbReference type="GO" id="GO:0055070">
    <property type="term" value="P:copper ion homeostasis"/>
    <property type="evidence" value="ECO:0007669"/>
    <property type="project" value="TreeGrafter"/>
</dbReference>
<evidence type="ECO:0000256" key="18">
    <source>
        <dbReference type="ARBA" id="ARBA00080126"/>
    </source>
</evidence>
<feature type="transmembrane region" description="Helical" evidence="19">
    <location>
        <begin position="457"/>
        <end position="479"/>
    </location>
</feature>
<dbReference type="OrthoDB" id="432719at2759"/>
<dbReference type="InterPro" id="IPR036163">
    <property type="entry name" value="HMA_dom_sf"/>
</dbReference>
<organism evidence="21 22">
    <name type="scientific">Lipomyces starkeyi NRRL Y-11557</name>
    <dbReference type="NCBI Taxonomy" id="675824"/>
    <lineage>
        <taxon>Eukaryota</taxon>
        <taxon>Fungi</taxon>
        <taxon>Dikarya</taxon>
        <taxon>Ascomycota</taxon>
        <taxon>Saccharomycotina</taxon>
        <taxon>Lipomycetes</taxon>
        <taxon>Lipomycetales</taxon>
        <taxon>Lipomycetaceae</taxon>
        <taxon>Lipomyces</taxon>
    </lineage>
</organism>
<evidence type="ECO:0000256" key="14">
    <source>
        <dbReference type="ARBA" id="ARBA00023008"/>
    </source>
</evidence>
<dbReference type="EC" id="7.2.2.8" evidence="3"/>
<evidence type="ECO:0000256" key="5">
    <source>
        <dbReference type="ARBA" id="ARBA00022692"/>
    </source>
</evidence>
<evidence type="ECO:0000256" key="9">
    <source>
        <dbReference type="ARBA" id="ARBA00022796"/>
    </source>
</evidence>
<feature type="transmembrane region" description="Helical" evidence="19">
    <location>
        <begin position="491"/>
        <end position="514"/>
    </location>
</feature>
<evidence type="ECO:0000256" key="8">
    <source>
        <dbReference type="ARBA" id="ARBA00022741"/>
    </source>
</evidence>
<comment type="subcellular location">
    <subcellularLocation>
        <location evidence="1">Endomembrane system</location>
        <topology evidence="1">Multi-pass membrane protein</topology>
    </subcellularLocation>
    <subcellularLocation>
        <location evidence="19">Membrane</location>
    </subcellularLocation>
</comment>
<keyword evidence="15" id="KW-0406">Ion transport</keyword>
<dbReference type="CDD" id="cd02094">
    <property type="entry name" value="P-type_ATPase_Cu-like"/>
    <property type="match status" value="1"/>
</dbReference>
<dbReference type="GO" id="GO:0140581">
    <property type="term" value="F:P-type monovalent copper transporter activity"/>
    <property type="evidence" value="ECO:0007669"/>
    <property type="project" value="UniProtKB-EC"/>
</dbReference>
<dbReference type="InterPro" id="IPR027256">
    <property type="entry name" value="P-typ_ATPase_IB"/>
</dbReference>
<dbReference type="PROSITE" id="PS01047">
    <property type="entry name" value="HMA_1"/>
    <property type="match status" value="2"/>
</dbReference>
<proteinExistence type="inferred from homology"/>
<evidence type="ECO:0000256" key="3">
    <source>
        <dbReference type="ARBA" id="ARBA00012517"/>
    </source>
</evidence>
<keyword evidence="4" id="KW-0813">Transport</keyword>
<evidence type="ECO:0000256" key="4">
    <source>
        <dbReference type="ARBA" id="ARBA00022448"/>
    </source>
</evidence>
<dbReference type="FunFam" id="3.30.70.100:FF:000033">
    <property type="entry name" value="Copper-transporting ATPase HMA5"/>
    <property type="match status" value="1"/>
</dbReference>
<dbReference type="AlphaFoldDB" id="A0A1E3Q0Y2"/>
<feature type="transmembrane region" description="Helical" evidence="19">
    <location>
        <begin position="229"/>
        <end position="251"/>
    </location>
</feature>
<dbReference type="SUPFAM" id="SSF55008">
    <property type="entry name" value="HMA, heavy metal-associated domain"/>
    <property type="match status" value="2"/>
</dbReference>
<evidence type="ECO:0000256" key="15">
    <source>
        <dbReference type="ARBA" id="ARBA00023065"/>
    </source>
</evidence>
<dbReference type="SFLD" id="SFLDF00027">
    <property type="entry name" value="p-type_atpase"/>
    <property type="match status" value="1"/>
</dbReference>
<feature type="transmembrane region" description="Helical" evidence="19">
    <location>
        <begin position="290"/>
        <end position="308"/>
    </location>
</feature>
<dbReference type="SFLD" id="SFLDS00003">
    <property type="entry name" value="Haloacid_Dehalogenase"/>
    <property type="match status" value="1"/>
</dbReference>
<dbReference type="InterPro" id="IPR006121">
    <property type="entry name" value="HMA_dom"/>
</dbReference>
<dbReference type="PRINTS" id="PR00943">
    <property type="entry name" value="CUATPASE"/>
</dbReference>
<dbReference type="CDD" id="cd00371">
    <property type="entry name" value="HMA"/>
    <property type="match status" value="2"/>
</dbReference>
<evidence type="ECO:0000313" key="22">
    <source>
        <dbReference type="Proteomes" id="UP000094385"/>
    </source>
</evidence>
<dbReference type="SUPFAM" id="SSF56784">
    <property type="entry name" value="HAD-like"/>
    <property type="match status" value="1"/>
</dbReference>
<dbReference type="EMBL" id="KV454298">
    <property type="protein sequence ID" value="ODQ71331.1"/>
    <property type="molecule type" value="Genomic_DNA"/>
</dbReference>
<feature type="transmembrane region" description="Helical" evidence="19">
    <location>
        <begin position="187"/>
        <end position="209"/>
    </location>
</feature>
<dbReference type="Gene3D" id="3.30.70.100">
    <property type="match status" value="2"/>
</dbReference>
<keyword evidence="10 19" id="KW-0067">ATP-binding</keyword>
<feature type="transmembrane region" description="Helical" evidence="19">
    <location>
        <begin position="863"/>
        <end position="882"/>
    </location>
</feature>
<dbReference type="SUPFAM" id="SSF81665">
    <property type="entry name" value="Calcium ATPase, transmembrane domain M"/>
    <property type="match status" value="1"/>
</dbReference>
<dbReference type="Gene3D" id="2.70.150.10">
    <property type="entry name" value="Calcium-transporting ATPase, cytoplasmic transduction domain A"/>
    <property type="match status" value="1"/>
</dbReference>
<keyword evidence="7" id="KW-0677">Repeat</keyword>
<keyword evidence="9" id="KW-0187">Copper transport</keyword>
<dbReference type="InterPro" id="IPR001757">
    <property type="entry name" value="P_typ_ATPase"/>
</dbReference>
<dbReference type="NCBIfam" id="TIGR01525">
    <property type="entry name" value="ATPase-IB_hvy"/>
    <property type="match status" value="1"/>
</dbReference>
<keyword evidence="8 19" id="KW-0547">Nucleotide-binding</keyword>
<dbReference type="GO" id="GO:0005524">
    <property type="term" value="F:ATP binding"/>
    <property type="evidence" value="ECO:0007669"/>
    <property type="project" value="UniProtKB-UniRule"/>
</dbReference>
<keyword evidence="6 19" id="KW-0479">Metal-binding</keyword>
<dbReference type="PROSITE" id="PS01229">
    <property type="entry name" value="COF_2"/>
    <property type="match status" value="1"/>
</dbReference>
<dbReference type="FunFam" id="2.70.150.10:FF:000002">
    <property type="entry name" value="Copper-transporting ATPase 1, putative"/>
    <property type="match status" value="1"/>
</dbReference>
<accession>A0A1E3Q0Y2</accession>
<feature type="transmembrane region" description="Helical" evidence="19">
    <location>
        <begin position="834"/>
        <end position="857"/>
    </location>
</feature>
<evidence type="ECO:0000256" key="2">
    <source>
        <dbReference type="ARBA" id="ARBA00006024"/>
    </source>
</evidence>
<evidence type="ECO:0000256" key="19">
    <source>
        <dbReference type="RuleBase" id="RU362081"/>
    </source>
</evidence>
<comment type="similarity">
    <text evidence="2 19">Belongs to the cation transport ATPase (P-type) (TC 3.A.3) family. Type IB subfamily.</text>
</comment>
<reference evidence="21 22" key="1">
    <citation type="journal article" date="2016" name="Proc. Natl. Acad. Sci. U.S.A.">
        <title>Comparative genomics of biotechnologically important yeasts.</title>
        <authorList>
            <person name="Riley R."/>
            <person name="Haridas S."/>
            <person name="Wolfe K.H."/>
            <person name="Lopes M.R."/>
            <person name="Hittinger C.T."/>
            <person name="Goeker M."/>
            <person name="Salamov A.A."/>
            <person name="Wisecaver J.H."/>
            <person name="Long T.M."/>
            <person name="Calvey C.H."/>
            <person name="Aerts A.L."/>
            <person name="Barry K.W."/>
            <person name="Choi C."/>
            <person name="Clum A."/>
            <person name="Coughlan A.Y."/>
            <person name="Deshpande S."/>
            <person name="Douglass A.P."/>
            <person name="Hanson S.J."/>
            <person name="Klenk H.-P."/>
            <person name="LaButti K.M."/>
            <person name="Lapidus A."/>
            <person name="Lindquist E.A."/>
            <person name="Lipzen A.M."/>
            <person name="Meier-Kolthoff J.P."/>
            <person name="Ohm R.A."/>
            <person name="Otillar R.P."/>
            <person name="Pangilinan J.L."/>
            <person name="Peng Y."/>
            <person name="Rokas A."/>
            <person name="Rosa C.A."/>
            <person name="Scheuner C."/>
            <person name="Sibirny A.A."/>
            <person name="Slot J.C."/>
            <person name="Stielow J.B."/>
            <person name="Sun H."/>
            <person name="Kurtzman C.P."/>
            <person name="Blackwell M."/>
            <person name="Grigoriev I.V."/>
            <person name="Jeffries T.W."/>
        </authorList>
    </citation>
    <scope>NUCLEOTIDE SEQUENCE [LARGE SCALE GENOMIC DNA]</scope>
    <source>
        <strain evidence="21 22">NRRL Y-11557</strain>
    </source>
</reference>
<dbReference type="Proteomes" id="UP000094385">
    <property type="component" value="Unassembled WGS sequence"/>
</dbReference>
<dbReference type="FunFam" id="3.30.70.100:FF:000001">
    <property type="entry name" value="ATPase copper transporting beta"/>
    <property type="match status" value="1"/>
</dbReference>
<keyword evidence="14" id="KW-0186">Copper</keyword>
<dbReference type="PRINTS" id="PR00942">
    <property type="entry name" value="CUATPASEI"/>
</dbReference>
<feature type="domain" description="HMA" evidence="20">
    <location>
        <begin position="95"/>
        <end position="161"/>
    </location>
</feature>
<feature type="domain" description="HMA" evidence="20">
    <location>
        <begin position="3"/>
        <end position="69"/>
    </location>
</feature>
<dbReference type="PANTHER" id="PTHR43520">
    <property type="entry name" value="ATP7, ISOFORM B"/>
    <property type="match status" value="1"/>
</dbReference>
<dbReference type="PROSITE" id="PS00154">
    <property type="entry name" value="ATPASE_E1_E2"/>
    <property type="match status" value="1"/>
</dbReference>
<protein>
    <recommendedName>
        <fullName evidence="3">P-type Cu(+) transporter</fullName>
        <ecNumber evidence="3">7.2.2.8</ecNumber>
    </recommendedName>
    <alternativeName>
        <fullName evidence="18">Cu(2+)-ATPase</fullName>
    </alternativeName>
    <alternativeName>
        <fullName evidence="17">Protein HEAVY METAL ATPASE 5</fullName>
    </alternativeName>
</protein>
<evidence type="ECO:0000256" key="13">
    <source>
        <dbReference type="ARBA" id="ARBA00022989"/>
    </source>
</evidence>
<dbReference type="Pfam" id="PF00403">
    <property type="entry name" value="HMA"/>
    <property type="match status" value="2"/>
</dbReference>
<dbReference type="GO" id="GO:0030003">
    <property type="term" value="P:intracellular monoatomic cation homeostasis"/>
    <property type="evidence" value="ECO:0007669"/>
    <property type="project" value="UniProtKB-ARBA"/>
</dbReference>
<name>A0A1E3Q0Y2_LIPST</name>
<keyword evidence="13 19" id="KW-1133">Transmembrane helix</keyword>
<dbReference type="GO" id="GO:0043682">
    <property type="term" value="F:P-type divalent copper transporter activity"/>
    <property type="evidence" value="ECO:0007669"/>
    <property type="project" value="TreeGrafter"/>
</dbReference>
<evidence type="ECO:0000256" key="6">
    <source>
        <dbReference type="ARBA" id="ARBA00022723"/>
    </source>
</evidence>